<dbReference type="GO" id="GO:0005829">
    <property type="term" value="C:cytosol"/>
    <property type="evidence" value="ECO:0007669"/>
    <property type="project" value="TreeGrafter"/>
</dbReference>
<evidence type="ECO:0000313" key="2">
    <source>
        <dbReference type="EMBL" id="ACM05985.1"/>
    </source>
</evidence>
<dbReference type="OrthoDB" id="9812205at2"/>
<reference evidence="2 3" key="1">
    <citation type="journal article" date="2009" name="PLoS ONE">
        <title>Complete genome sequence of the aerobic CO-oxidizing thermophile Thermomicrobium roseum.</title>
        <authorList>
            <person name="Wu D."/>
            <person name="Raymond J."/>
            <person name="Wu M."/>
            <person name="Chatterji S."/>
            <person name="Ren Q."/>
            <person name="Graham J.E."/>
            <person name="Bryant D.A."/>
            <person name="Robb F."/>
            <person name="Colman A."/>
            <person name="Tallon L.J."/>
            <person name="Badger J.H."/>
            <person name="Madupu R."/>
            <person name="Ward N.L."/>
            <person name="Eisen J.A."/>
        </authorList>
    </citation>
    <scope>NUCLEOTIDE SEQUENCE [LARGE SCALE GENOMIC DNA]</scope>
    <source>
        <strain evidence="3">ATCC 27502 / DSM 5159 / P-2</strain>
    </source>
</reference>
<dbReference type="SUPFAM" id="SSF158997">
    <property type="entry name" value="Trm112p-like"/>
    <property type="match status" value="1"/>
</dbReference>
<evidence type="ECO:0000256" key="1">
    <source>
        <dbReference type="HAMAP-Rule" id="MF_01187"/>
    </source>
</evidence>
<protein>
    <recommendedName>
        <fullName evidence="1">UPF0434 protein trd_0719</fullName>
    </recommendedName>
</protein>
<dbReference type="Gene3D" id="2.20.25.10">
    <property type="match status" value="1"/>
</dbReference>
<evidence type="ECO:0000313" key="3">
    <source>
        <dbReference type="Proteomes" id="UP000000447"/>
    </source>
</evidence>
<dbReference type="STRING" id="309801.trd_0719"/>
<dbReference type="InterPro" id="IPR005651">
    <property type="entry name" value="Trm112-like"/>
</dbReference>
<dbReference type="HOGENOM" id="CLU_155659_4_1_0"/>
<proteinExistence type="inferred from homology"/>
<dbReference type="EMBL" id="CP001275">
    <property type="protein sequence ID" value="ACM05985.1"/>
    <property type="molecule type" value="Genomic_DNA"/>
</dbReference>
<keyword evidence="3" id="KW-1185">Reference proteome</keyword>
<dbReference type="RefSeq" id="WP_012642110.1">
    <property type="nucleotide sequence ID" value="NC_011959.1"/>
</dbReference>
<dbReference type="PANTHER" id="PTHR33505:SF4">
    <property type="entry name" value="PROTEIN PREY, MITOCHONDRIAL"/>
    <property type="match status" value="1"/>
</dbReference>
<dbReference type="PANTHER" id="PTHR33505">
    <property type="entry name" value="ZGC:162634"/>
    <property type="match status" value="1"/>
</dbReference>
<accession>B9KZ10</accession>
<name>B9KZ10_THERP</name>
<dbReference type="eggNOG" id="COG2835">
    <property type="taxonomic scope" value="Bacteria"/>
</dbReference>
<organism evidence="2 3">
    <name type="scientific">Thermomicrobium roseum (strain ATCC 27502 / DSM 5159 / P-2)</name>
    <dbReference type="NCBI Taxonomy" id="309801"/>
    <lineage>
        <taxon>Bacteria</taxon>
        <taxon>Pseudomonadati</taxon>
        <taxon>Thermomicrobiota</taxon>
        <taxon>Thermomicrobia</taxon>
        <taxon>Thermomicrobiales</taxon>
        <taxon>Thermomicrobiaceae</taxon>
        <taxon>Thermomicrobium</taxon>
    </lineage>
</organism>
<dbReference type="KEGG" id="tro:trd_0719"/>
<dbReference type="HAMAP" id="MF_01187">
    <property type="entry name" value="UPF0434"/>
    <property type="match status" value="1"/>
</dbReference>
<comment type="similarity">
    <text evidence="1">Belongs to the UPF0434 family.</text>
</comment>
<dbReference type="AlphaFoldDB" id="B9KZ10"/>
<dbReference type="Pfam" id="PF03966">
    <property type="entry name" value="Trm112p"/>
    <property type="match status" value="1"/>
</dbReference>
<gene>
    <name evidence="2" type="ordered locus">trd_0719</name>
</gene>
<sequence length="63" mass="7011">MAETQPIIDPELLEILACPACHGELVLANDRLICRTCQRRYPIEDGIPILLVEEAELPEKPGT</sequence>
<dbReference type="Proteomes" id="UP000000447">
    <property type="component" value="Chromosome"/>
</dbReference>